<dbReference type="Proteomes" id="UP000762676">
    <property type="component" value="Unassembled WGS sequence"/>
</dbReference>
<protein>
    <submittedName>
        <fullName evidence="2">Transcription factor 4-like isoform X9</fullName>
    </submittedName>
</protein>
<organism evidence="2 3">
    <name type="scientific">Elysia marginata</name>
    <dbReference type="NCBI Taxonomy" id="1093978"/>
    <lineage>
        <taxon>Eukaryota</taxon>
        <taxon>Metazoa</taxon>
        <taxon>Spiralia</taxon>
        <taxon>Lophotrochozoa</taxon>
        <taxon>Mollusca</taxon>
        <taxon>Gastropoda</taxon>
        <taxon>Heterobranchia</taxon>
        <taxon>Euthyneura</taxon>
        <taxon>Panpulmonata</taxon>
        <taxon>Sacoglossa</taxon>
        <taxon>Placobranchoidea</taxon>
        <taxon>Plakobranchidae</taxon>
        <taxon>Elysia</taxon>
    </lineage>
</organism>
<dbReference type="EMBL" id="BMAT01010577">
    <property type="protein sequence ID" value="GFS27887.1"/>
    <property type="molecule type" value="Genomic_DNA"/>
</dbReference>
<sequence length="154" mass="16323">MFPPYTLYPGAYAGAGLPQHPLELQGIHHGQSVYSPGPEDFHQDSPRYNSPKPGMYGEYFIDHPPGAGGNDQWSSAGGASLPSSFPSSHLPGQYPHPSHPHHQQQQQSSYADMVSSICIRSSSYCNSGGCEGGGTSGANAVVVAATVFLRRHGE</sequence>
<accession>A0AAV4JYU1</accession>
<comment type="caution">
    <text evidence="2">The sequence shown here is derived from an EMBL/GenBank/DDBJ whole genome shotgun (WGS) entry which is preliminary data.</text>
</comment>
<name>A0AAV4JYU1_9GAST</name>
<evidence type="ECO:0000313" key="2">
    <source>
        <dbReference type="EMBL" id="GFS27887.1"/>
    </source>
</evidence>
<feature type="region of interest" description="Disordered" evidence="1">
    <location>
        <begin position="52"/>
        <end position="112"/>
    </location>
</feature>
<evidence type="ECO:0000313" key="3">
    <source>
        <dbReference type="Proteomes" id="UP000762676"/>
    </source>
</evidence>
<evidence type="ECO:0000256" key="1">
    <source>
        <dbReference type="SAM" id="MobiDB-lite"/>
    </source>
</evidence>
<feature type="compositionally biased region" description="Low complexity" evidence="1">
    <location>
        <begin position="74"/>
        <end position="96"/>
    </location>
</feature>
<proteinExistence type="predicted"/>
<gene>
    <name evidence="2" type="ORF">ElyMa_005314200</name>
</gene>
<keyword evidence="3" id="KW-1185">Reference proteome</keyword>
<dbReference type="AlphaFoldDB" id="A0AAV4JYU1"/>
<reference evidence="2 3" key="1">
    <citation type="journal article" date="2021" name="Elife">
        <title>Chloroplast acquisition without the gene transfer in kleptoplastic sea slugs, Plakobranchus ocellatus.</title>
        <authorList>
            <person name="Maeda T."/>
            <person name="Takahashi S."/>
            <person name="Yoshida T."/>
            <person name="Shimamura S."/>
            <person name="Takaki Y."/>
            <person name="Nagai Y."/>
            <person name="Toyoda A."/>
            <person name="Suzuki Y."/>
            <person name="Arimoto A."/>
            <person name="Ishii H."/>
            <person name="Satoh N."/>
            <person name="Nishiyama T."/>
            <person name="Hasebe M."/>
            <person name="Maruyama T."/>
            <person name="Minagawa J."/>
            <person name="Obokata J."/>
            <person name="Shigenobu S."/>
        </authorList>
    </citation>
    <scope>NUCLEOTIDE SEQUENCE [LARGE SCALE GENOMIC DNA]</scope>
</reference>